<dbReference type="PANTHER" id="PTHR33908:SF11">
    <property type="entry name" value="MEMBRANE PROTEIN"/>
    <property type="match status" value="1"/>
</dbReference>
<accession>A0A2M8EWY2</accession>
<dbReference type="Proteomes" id="UP000231383">
    <property type="component" value="Unassembled WGS sequence"/>
</dbReference>
<feature type="transmembrane region" description="Helical" evidence="8">
    <location>
        <begin position="306"/>
        <end position="322"/>
    </location>
</feature>
<keyword evidence="7 8" id="KW-0472">Membrane</keyword>
<feature type="transmembrane region" description="Helical" evidence="8">
    <location>
        <begin position="100"/>
        <end position="122"/>
    </location>
</feature>
<dbReference type="InterPro" id="IPR038731">
    <property type="entry name" value="RgtA/B/C-like"/>
</dbReference>
<evidence type="ECO:0000256" key="7">
    <source>
        <dbReference type="ARBA" id="ARBA00023136"/>
    </source>
</evidence>
<evidence type="ECO:0000313" key="11">
    <source>
        <dbReference type="Proteomes" id="UP000231383"/>
    </source>
</evidence>
<feature type="transmembrane region" description="Helical" evidence="8">
    <location>
        <begin position="181"/>
        <end position="204"/>
    </location>
</feature>
<proteinExistence type="predicted"/>
<feature type="domain" description="Glycosyltransferase RgtA/B/C/D-like" evidence="9">
    <location>
        <begin position="102"/>
        <end position="237"/>
    </location>
</feature>
<comment type="subcellular location">
    <subcellularLocation>
        <location evidence="1">Cell membrane</location>
        <topology evidence="1">Multi-pass membrane protein</topology>
    </subcellularLocation>
</comment>
<feature type="transmembrane region" description="Helical" evidence="8">
    <location>
        <begin position="358"/>
        <end position="381"/>
    </location>
</feature>
<evidence type="ECO:0000256" key="4">
    <source>
        <dbReference type="ARBA" id="ARBA00022679"/>
    </source>
</evidence>
<feature type="transmembrane region" description="Helical" evidence="8">
    <location>
        <begin position="129"/>
        <end position="150"/>
    </location>
</feature>
<evidence type="ECO:0000256" key="8">
    <source>
        <dbReference type="SAM" id="Phobius"/>
    </source>
</evidence>
<keyword evidence="6 8" id="KW-1133">Transmembrane helix</keyword>
<gene>
    <name evidence="10" type="ORF">CO051_05975</name>
</gene>
<feature type="transmembrane region" description="Helical" evidence="8">
    <location>
        <begin position="224"/>
        <end position="241"/>
    </location>
</feature>
<keyword evidence="2" id="KW-1003">Cell membrane</keyword>
<organism evidence="10 11">
    <name type="scientific">Candidatus Roizmanbacteria bacterium CG_4_9_14_0_2_um_filter_39_13</name>
    <dbReference type="NCBI Taxonomy" id="1974839"/>
    <lineage>
        <taxon>Bacteria</taxon>
        <taxon>Candidatus Roizmaniibacteriota</taxon>
    </lineage>
</organism>
<keyword evidence="3" id="KW-0328">Glycosyltransferase</keyword>
<dbReference type="GO" id="GO:0009103">
    <property type="term" value="P:lipopolysaccharide biosynthetic process"/>
    <property type="evidence" value="ECO:0007669"/>
    <property type="project" value="UniProtKB-ARBA"/>
</dbReference>
<dbReference type="AlphaFoldDB" id="A0A2M8EWY2"/>
<evidence type="ECO:0000259" key="9">
    <source>
        <dbReference type="Pfam" id="PF13231"/>
    </source>
</evidence>
<dbReference type="InterPro" id="IPR050297">
    <property type="entry name" value="LipidA_mod_glycosyltrf_83"/>
</dbReference>
<dbReference type="PANTHER" id="PTHR33908">
    <property type="entry name" value="MANNOSYLTRANSFERASE YKCB-RELATED"/>
    <property type="match status" value="1"/>
</dbReference>
<dbReference type="Pfam" id="PF13231">
    <property type="entry name" value="PMT_2"/>
    <property type="match status" value="1"/>
</dbReference>
<evidence type="ECO:0000313" key="10">
    <source>
        <dbReference type="EMBL" id="PJC30370.1"/>
    </source>
</evidence>
<comment type="caution">
    <text evidence="10">The sequence shown here is derived from an EMBL/GenBank/DDBJ whole genome shotgun (WGS) entry which is preliminary data.</text>
</comment>
<reference evidence="11" key="1">
    <citation type="submission" date="2017-09" db="EMBL/GenBank/DDBJ databases">
        <title>Depth-based differentiation of microbial function through sediment-hosted aquifers and enrichment of novel symbionts in the deep terrestrial subsurface.</title>
        <authorList>
            <person name="Probst A.J."/>
            <person name="Ladd B."/>
            <person name="Jarett J.K."/>
            <person name="Geller-Mcgrath D.E."/>
            <person name="Sieber C.M.K."/>
            <person name="Emerson J.B."/>
            <person name="Anantharaman K."/>
            <person name="Thomas B.C."/>
            <person name="Malmstrom R."/>
            <person name="Stieglmeier M."/>
            <person name="Klingl A."/>
            <person name="Woyke T."/>
            <person name="Ryan C.M."/>
            <person name="Banfield J.F."/>
        </authorList>
    </citation>
    <scope>NUCLEOTIDE SEQUENCE [LARGE SCALE GENOMIC DNA]</scope>
</reference>
<feature type="transmembrane region" description="Helical" evidence="8">
    <location>
        <begin position="156"/>
        <end position="174"/>
    </location>
</feature>
<evidence type="ECO:0000256" key="1">
    <source>
        <dbReference type="ARBA" id="ARBA00004651"/>
    </source>
</evidence>
<evidence type="ECO:0000256" key="6">
    <source>
        <dbReference type="ARBA" id="ARBA00022989"/>
    </source>
</evidence>
<name>A0A2M8EWY2_9BACT</name>
<evidence type="ECO:0000256" key="2">
    <source>
        <dbReference type="ARBA" id="ARBA00022475"/>
    </source>
</evidence>
<dbReference type="GO" id="GO:0016763">
    <property type="term" value="F:pentosyltransferase activity"/>
    <property type="evidence" value="ECO:0007669"/>
    <property type="project" value="TreeGrafter"/>
</dbReference>
<sequence>MKKKDIIILAVILVIGLALRLYKIDTPLADLHSWRQVDTAAVARNFTRDGFNLLKPTYDDLSSIQTGLENPTGIRMVEFPIYNAVFGFLYKYFPITSLEIYGRLTSALFSLVTIGVLYYLALKEKSRTAAVASAGIYAIFPFFVFFSRVVLPESTAVAFMMLSLLFLHIGLTNNKKSITHLLVGSVFFALSILTKPTTIFYSFATGYLFIQTYKFDVLKNWRPYVFFLIGLVPLILWRWYILQYPEGIPASAWLITQVNTFEGPKEIFFRPAFFRWIFMERIGTEIFGIYGVAFVLFGVIGKYKNLFIQSILFSGLVYLFTFQGGNVQHEYYQTILLPMLALMGGVGIANIFELPSKYVQKIVLYPTVCVAIIFSLVFSFYKVKDFYTYPNDLPQIAALIKTFTLPEDKIVTDRSGDTTLLYLSDRKGAPAVYKDIDELKNLGYSYLVTSNEGLKTDLKSRNLEIMVETDLYLLVKL</sequence>
<feature type="transmembrane region" description="Helical" evidence="8">
    <location>
        <begin position="334"/>
        <end position="352"/>
    </location>
</feature>
<keyword evidence="4" id="KW-0808">Transferase</keyword>
<feature type="transmembrane region" description="Helical" evidence="8">
    <location>
        <begin position="282"/>
        <end position="300"/>
    </location>
</feature>
<evidence type="ECO:0000256" key="5">
    <source>
        <dbReference type="ARBA" id="ARBA00022692"/>
    </source>
</evidence>
<dbReference type="GO" id="GO:0005886">
    <property type="term" value="C:plasma membrane"/>
    <property type="evidence" value="ECO:0007669"/>
    <property type="project" value="UniProtKB-SubCell"/>
</dbReference>
<keyword evidence="5 8" id="KW-0812">Transmembrane</keyword>
<evidence type="ECO:0000256" key="3">
    <source>
        <dbReference type="ARBA" id="ARBA00022676"/>
    </source>
</evidence>
<protein>
    <recommendedName>
        <fullName evidence="9">Glycosyltransferase RgtA/B/C/D-like domain-containing protein</fullName>
    </recommendedName>
</protein>
<dbReference type="EMBL" id="PFSC01000156">
    <property type="protein sequence ID" value="PJC30370.1"/>
    <property type="molecule type" value="Genomic_DNA"/>
</dbReference>